<gene>
    <name evidence="1" type="ORF">LCGC14_2457610</name>
</gene>
<evidence type="ECO:0000313" key="1">
    <source>
        <dbReference type="EMBL" id="KKL20223.1"/>
    </source>
</evidence>
<accession>A0A0F9E855</accession>
<sequence length="79" mass="8344">MDIRFGKSAVLPLPILLAGQGVAPISTASLADAYTALAQDLLATIGAVNNLISLANEQTDEGYFRKLTVTEELTIPVQE</sequence>
<comment type="caution">
    <text evidence="1">The sequence shown here is derived from an EMBL/GenBank/DDBJ whole genome shotgun (WGS) entry which is preliminary data.</text>
</comment>
<reference evidence="1" key="1">
    <citation type="journal article" date="2015" name="Nature">
        <title>Complex archaea that bridge the gap between prokaryotes and eukaryotes.</title>
        <authorList>
            <person name="Spang A."/>
            <person name="Saw J.H."/>
            <person name="Jorgensen S.L."/>
            <person name="Zaremba-Niedzwiedzka K."/>
            <person name="Martijn J."/>
            <person name="Lind A.E."/>
            <person name="van Eijk R."/>
            <person name="Schleper C."/>
            <person name="Guy L."/>
            <person name="Ettema T.J."/>
        </authorList>
    </citation>
    <scope>NUCLEOTIDE SEQUENCE</scope>
</reference>
<organism evidence="1">
    <name type="scientific">marine sediment metagenome</name>
    <dbReference type="NCBI Taxonomy" id="412755"/>
    <lineage>
        <taxon>unclassified sequences</taxon>
        <taxon>metagenomes</taxon>
        <taxon>ecological metagenomes</taxon>
    </lineage>
</organism>
<proteinExistence type="predicted"/>
<name>A0A0F9E855_9ZZZZ</name>
<protein>
    <submittedName>
        <fullName evidence="1">Uncharacterized protein</fullName>
    </submittedName>
</protein>
<dbReference type="AlphaFoldDB" id="A0A0F9E855"/>
<dbReference type="EMBL" id="LAZR01038181">
    <property type="protein sequence ID" value="KKL20223.1"/>
    <property type="molecule type" value="Genomic_DNA"/>
</dbReference>